<name>A0A0B8T260_9SPHI</name>
<organism evidence="2 3">
    <name type="scientific">Sphingobacterium deserti</name>
    <dbReference type="NCBI Taxonomy" id="1229276"/>
    <lineage>
        <taxon>Bacteria</taxon>
        <taxon>Pseudomonadati</taxon>
        <taxon>Bacteroidota</taxon>
        <taxon>Sphingobacteriia</taxon>
        <taxon>Sphingobacteriales</taxon>
        <taxon>Sphingobacteriaceae</taxon>
        <taxon>Sphingobacterium</taxon>
    </lineage>
</organism>
<dbReference type="STRING" id="1229276.DI53_3305"/>
<evidence type="ECO:0000256" key="1">
    <source>
        <dbReference type="SAM" id="SignalP"/>
    </source>
</evidence>
<keyword evidence="1" id="KW-0732">Signal</keyword>
<dbReference type="EMBL" id="JJMU01000062">
    <property type="protein sequence ID" value="KGE12868.1"/>
    <property type="molecule type" value="Genomic_DNA"/>
</dbReference>
<protein>
    <submittedName>
        <fullName evidence="2">Uncharacterized protein</fullName>
    </submittedName>
</protein>
<dbReference type="eggNOG" id="ENOG502ZB43">
    <property type="taxonomic scope" value="Bacteria"/>
</dbReference>
<reference evidence="3" key="1">
    <citation type="submission" date="2014-04" db="EMBL/GenBank/DDBJ databases">
        <title>Whole-Genome optical mapping and complete genome sequence of Sphingobacterium deserti sp. nov., a new spaces isolated from desert in the west of China.</title>
        <authorList>
            <person name="Teng C."/>
            <person name="Zhou Z."/>
            <person name="Li X."/>
            <person name="Chen M."/>
            <person name="Lin M."/>
            <person name="Wang L."/>
            <person name="Su S."/>
            <person name="Zhang C."/>
            <person name="Zhang W."/>
        </authorList>
    </citation>
    <scope>NUCLEOTIDE SEQUENCE [LARGE SCALE GENOMIC DNA]</scope>
    <source>
        <strain evidence="3">ACCC05744</strain>
    </source>
</reference>
<reference evidence="2 3" key="2">
    <citation type="journal article" date="2015" name="PLoS ONE">
        <title>Whole-Genome Optical Mapping and Finished Genome Sequence of Sphingobacterium deserti sp. nov., a New Species Isolated from the Western Desert of China.</title>
        <authorList>
            <person name="Teng C."/>
            <person name="Zhou Z."/>
            <person name="Molnar I."/>
            <person name="Li X."/>
            <person name="Tang R."/>
            <person name="Chen M."/>
            <person name="Wang L."/>
            <person name="Su S."/>
            <person name="Zhang W."/>
            <person name="Lin M."/>
        </authorList>
    </citation>
    <scope>NUCLEOTIDE SEQUENCE [LARGE SCALE GENOMIC DNA]</scope>
    <source>
        <strain evidence="3">ACCC05744</strain>
    </source>
</reference>
<feature type="chain" id="PRO_5002124024" evidence="1">
    <location>
        <begin position="24"/>
        <end position="224"/>
    </location>
</feature>
<evidence type="ECO:0000313" key="2">
    <source>
        <dbReference type="EMBL" id="KGE12868.1"/>
    </source>
</evidence>
<sequence>MTRFYLLLLLSFPSVLLFCQHKALETTYYYPKDAKDFESKTSYRYEDVGGYMHEKFGNTTMIVATKSSFGMFYFVFKKKTKDNDDPANRDLRAFVFAEDHGGLLEKVRFQDFGNPLYWPEFDYQNCFVEDADKDGLPEFYLSYMGESDGLDAKPYKQIVYYFPRAVQNGILIKAKATAHYPAGNEEDVYRTVFDVHWKEMPQDVKNRSKKVLDDHHKYYKDKFF</sequence>
<dbReference type="Proteomes" id="UP000031802">
    <property type="component" value="Unassembled WGS sequence"/>
</dbReference>
<dbReference type="RefSeq" id="WP_052072491.1">
    <property type="nucleotide sequence ID" value="NZ_JJMU01000062.1"/>
</dbReference>
<gene>
    <name evidence="2" type="ORF">DI53_3305</name>
</gene>
<evidence type="ECO:0000313" key="3">
    <source>
        <dbReference type="Proteomes" id="UP000031802"/>
    </source>
</evidence>
<dbReference type="AlphaFoldDB" id="A0A0B8T260"/>
<comment type="caution">
    <text evidence="2">The sequence shown here is derived from an EMBL/GenBank/DDBJ whole genome shotgun (WGS) entry which is preliminary data.</text>
</comment>
<dbReference type="PATRIC" id="fig|1229276.3.peg.3418"/>
<feature type="signal peptide" evidence="1">
    <location>
        <begin position="1"/>
        <end position="23"/>
    </location>
</feature>
<keyword evidence="3" id="KW-1185">Reference proteome</keyword>
<accession>A0A0B8T260</accession>
<dbReference type="OrthoDB" id="708444at2"/>
<proteinExistence type="predicted"/>